<dbReference type="PANTHER" id="PTHR33307">
    <property type="entry name" value="ALPHA-RHAMNOSIDASE (EUROFUNG)"/>
    <property type="match status" value="1"/>
</dbReference>
<dbReference type="Gene3D" id="2.60.120.260">
    <property type="entry name" value="Galactose-binding domain-like"/>
    <property type="match status" value="2"/>
</dbReference>
<dbReference type="InterPro" id="IPR016007">
    <property type="entry name" value="Alpha_rhamnosid"/>
</dbReference>
<dbReference type="RefSeq" id="WP_345495268.1">
    <property type="nucleotide sequence ID" value="NZ_BAABJM010000002.1"/>
</dbReference>
<dbReference type="EC" id="3.2.1.40" evidence="2"/>
<dbReference type="Pfam" id="PF08531">
    <property type="entry name" value="Bac_rhamnosid_N"/>
    <property type="match status" value="1"/>
</dbReference>
<dbReference type="PANTHER" id="PTHR33307:SF11">
    <property type="entry name" value="ALPHA-L-RHAMNOSIDASE"/>
    <property type="match status" value="1"/>
</dbReference>
<dbReference type="InterPro" id="IPR013783">
    <property type="entry name" value="Ig-like_fold"/>
</dbReference>
<protein>
    <recommendedName>
        <fullName evidence="2">alpha-L-rhamnosidase</fullName>
        <ecNumber evidence="2">3.2.1.40</ecNumber>
    </recommendedName>
</protein>
<dbReference type="Pfam" id="PF25788">
    <property type="entry name" value="Ig_Rha78A_N"/>
    <property type="match status" value="1"/>
</dbReference>
<dbReference type="Pfam" id="PF05592">
    <property type="entry name" value="Bac_rhamnosid"/>
    <property type="match status" value="1"/>
</dbReference>
<feature type="domain" description="Alpha-L-rhamnosidase concanavalin-like" evidence="4">
    <location>
        <begin position="370"/>
        <end position="470"/>
    </location>
</feature>
<gene>
    <name evidence="8" type="ORF">GCM10023318_23170</name>
</gene>
<keyword evidence="3" id="KW-0378">Hydrolase</keyword>
<comment type="caution">
    <text evidence="8">The sequence shown here is derived from an EMBL/GenBank/DDBJ whole genome shotgun (WGS) entry which is preliminary data.</text>
</comment>
<evidence type="ECO:0000259" key="5">
    <source>
        <dbReference type="Pfam" id="PF08531"/>
    </source>
</evidence>
<evidence type="ECO:0000313" key="8">
    <source>
        <dbReference type="EMBL" id="GAA5051601.1"/>
    </source>
</evidence>
<evidence type="ECO:0000259" key="7">
    <source>
        <dbReference type="Pfam" id="PF17390"/>
    </source>
</evidence>
<name>A0ABP9K5A5_9NOCA</name>
<dbReference type="Pfam" id="PF17389">
    <property type="entry name" value="Bac_rhamnosid6H"/>
    <property type="match status" value="1"/>
</dbReference>
<evidence type="ECO:0000259" key="6">
    <source>
        <dbReference type="Pfam" id="PF17389"/>
    </source>
</evidence>
<evidence type="ECO:0000256" key="3">
    <source>
        <dbReference type="ARBA" id="ARBA00022801"/>
    </source>
</evidence>
<feature type="domain" description="Alpha-L-rhamnosidase six-hairpin glycosidase" evidence="6">
    <location>
        <begin position="477"/>
        <end position="798"/>
    </location>
</feature>
<evidence type="ECO:0000313" key="9">
    <source>
        <dbReference type="Proteomes" id="UP001500603"/>
    </source>
</evidence>
<feature type="domain" description="Alpha-L-rhamnosidase C-terminal" evidence="7">
    <location>
        <begin position="823"/>
        <end position="895"/>
    </location>
</feature>
<proteinExistence type="predicted"/>
<dbReference type="EMBL" id="BAABJM010000002">
    <property type="protein sequence ID" value="GAA5051601.1"/>
    <property type="molecule type" value="Genomic_DNA"/>
</dbReference>
<dbReference type="Proteomes" id="UP001500603">
    <property type="component" value="Unassembled WGS sequence"/>
</dbReference>
<dbReference type="InterPro" id="IPR035398">
    <property type="entry name" value="Bac_rhamnosid_C"/>
</dbReference>
<organism evidence="8 9">
    <name type="scientific">Nocardia callitridis</name>
    <dbReference type="NCBI Taxonomy" id="648753"/>
    <lineage>
        <taxon>Bacteria</taxon>
        <taxon>Bacillati</taxon>
        <taxon>Actinomycetota</taxon>
        <taxon>Actinomycetes</taxon>
        <taxon>Mycobacteriales</taxon>
        <taxon>Nocardiaceae</taxon>
        <taxon>Nocardia</taxon>
    </lineage>
</organism>
<reference evidence="9" key="1">
    <citation type="journal article" date="2019" name="Int. J. Syst. Evol. Microbiol.">
        <title>The Global Catalogue of Microorganisms (GCM) 10K type strain sequencing project: providing services to taxonomists for standard genome sequencing and annotation.</title>
        <authorList>
            <consortium name="The Broad Institute Genomics Platform"/>
            <consortium name="The Broad Institute Genome Sequencing Center for Infectious Disease"/>
            <person name="Wu L."/>
            <person name="Ma J."/>
        </authorList>
    </citation>
    <scope>NUCLEOTIDE SEQUENCE [LARGE SCALE GENOMIC DNA]</scope>
    <source>
        <strain evidence="9">JCM 18298</strain>
    </source>
</reference>
<dbReference type="Pfam" id="PF17390">
    <property type="entry name" value="Bac_rhamnosid_C"/>
    <property type="match status" value="1"/>
</dbReference>
<keyword evidence="9" id="KW-1185">Reference proteome</keyword>
<feature type="domain" description="Bacterial alpha-L-rhamnosidase N-terminal" evidence="5">
    <location>
        <begin position="175"/>
        <end position="358"/>
    </location>
</feature>
<dbReference type="InterPro" id="IPR013737">
    <property type="entry name" value="Bac_rhamnosid_N"/>
</dbReference>
<dbReference type="InterPro" id="IPR035396">
    <property type="entry name" value="Bac_rhamnosid6H"/>
</dbReference>
<dbReference type="InterPro" id="IPR012341">
    <property type="entry name" value="6hp_glycosidase-like_sf"/>
</dbReference>
<dbReference type="InterPro" id="IPR008928">
    <property type="entry name" value="6-hairpin_glycosidase_sf"/>
</dbReference>
<evidence type="ECO:0000256" key="1">
    <source>
        <dbReference type="ARBA" id="ARBA00001445"/>
    </source>
</evidence>
<dbReference type="SUPFAM" id="SSF48208">
    <property type="entry name" value="Six-hairpin glycosidases"/>
    <property type="match status" value="1"/>
</dbReference>
<accession>A0ABP9K5A5</accession>
<sequence length="926" mass="101744">MNSSGADTFGAPVEADTVRVVGSRGAAAEVAPVDLTVNYLIDPRGIDDPTPTLGWRLDSTDRAVTQSAYQLRAASTARHLEQDLPDLWDSGATESDQQTDVEYGGRALFARARVFWQVRVWTGGDRPSTWSPVAHWEMGLLEPADWTAQWLTDPTPTARTALPIFAKRFTAGPGRIARARLYVSGLGLYEARLNGRKIGTDVLTPSVTDYRKRALYKTYDIAEYLRTGDNVVGLMVGNGLFNVPEREGRYWESVTWKSGLGGSGETVRLSGEPKVIAQLEIHYADGTVQRVSSDSSWRADDGPLEFSGHYGGEDYDARRWQPDWDRPEGDHSGWRYAAPASDIPAALSAQFEPAVTEVQRLPAVEMTEPEPGIYVFDFGKSFVGWPQIDVEGPAGARVALLPGWYLDSGRVSQSGMVGWVPNVVVADHYTLAGGGIERWHPRFTYHGFRYLEIRGMPTAPSISSVTGIVLRAATVATVEFECSHQLLNDIDRIADRSMQSAMVSPTMPTDPNREKAGWQADRGVALSGGVHRYDFAAYNQALLRDVFDAQRPDGALSGIVPDPTGFWYIGDINWTGAPIVQAYESYRRYGDTRSLRRHYPEMRHYFRLLRAGEKEGSYPAGDFAEGYFGDWMYPGQHWQQPFDQDNAHFTPPEVTVTWGYWKLATAMAGIARALGRPDDMLEYQRSAEAIATGYHRSFFDPATGTYSRGSQTATALALDMDAPPARLRAPVLARLIASIRESGNHLNAGMIGLLAIVRALTEAGRHDVLYDAATRTSYPSYGYWIEHGATALPESWEWNGTAGVADLNILGGLTAWFTRGLAGIQQDHDAVAFDKIRIAPAVVGSLTAVTARVRTVRGDITSSWRRAGTTMTLDVSVPANSIATIVVPLLRANAEVDAADDALPVDRDARFATYRAGSGSWTFIQH</sequence>
<comment type="catalytic activity">
    <reaction evidence="1">
        <text>Hydrolysis of terminal non-reducing alpha-L-rhamnose residues in alpha-L-rhamnosides.</text>
        <dbReference type="EC" id="3.2.1.40"/>
    </reaction>
</comment>
<dbReference type="Gene3D" id="1.50.10.10">
    <property type="match status" value="1"/>
</dbReference>
<dbReference type="InterPro" id="IPR008902">
    <property type="entry name" value="Rhamnosid_concanavalin"/>
</dbReference>
<evidence type="ECO:0000256" key="2">
    <source>
        <dbReference type="ARBA" id="ARBA00012652"/>
    </source>
</evidence>
<dbReference type="Gene3D" id="2.60.40.10">
    <property type="entry name" value="Immunoglobulins"/>
    <property type="match status" value="1"/>
</dbReference>
<dbReference type="PIRSF" id="PIRSF010631">
    <property type="entry name" value="A-rhamnsds"/>
    <property type="match status" value="1"/>
</dbReference>
<dbReference type="Gene3D" id="2.60.420.10">
    <property type="entry name" value="Maltose phosphorylase, domain 3"/>
    <property type="match status" value="1"/>
</dbReference>
<evidence type="ECO:0000259" key="4">
    <source>
        <dbReference type="Pfam" id="PF05592"/>
    </source>
</evidence>